<protein>
    <submittedName>
        <fullName evidence="5">Uncharacterized protein</fullName>
    </submittedName>
</protein>
<feature type="domain" description="Effector-associated" evidence="3">
    <location>
        <begin position="78"/>
        <end position="157"/>
    </location>
</feature>
<dbReference type="EMBL" id="JAJOMB010000003">
    <property type="protein sequence ID" value="MCD5310955.1"/>
    <property type="molecule type" value="Genomic_DNA"/>
</dbReference>
<dbReference type="InterPro" id="IPR045555">
    <property type="entry name" value="VMAP-M0"/>
</dbReference>
<sequence>MTENGGSGVDHPPQILSNGVAVPDDVPVVVRPPGLATGSAGGGVGGPDLTLIGTPDAGGQGGARAAQDRLKRLGLLLVDALDRTPPLKSPGDRDLLREYLEQALPGLGLRDHDRPRPFFAEVVMRCSARTGGLADLGLCLEMLAGNDPAGQEARRLIEQIQVLTVEPDLAVLWDRLEVALARIPLNHVQPVVFAVTDGRLGVLPGYCNGSWAVFVHLVGQNGPAAPVPPWMVFLEILRERLDESTNRQVRLLTRELSRAWGCTDQLERLRARHGAQALPTARVVVLTLVVSPDPQDADLFTLHSFQRWDEEGAAPVSGPDVQVRRDELSTAVDAVIMQAEETWARGSADLTIEFVLPLSLINEPVEWWPKDLANPPATNLALYHTVVLRSFERLRRTTWHRVWQRKWERLQARQGQVHWAADPDRADHIRLLEAELVAEECVGVVLSGPPRSGPGSQELMVALRAGVPLILWHRGAALDSEIRSVMSKVLQTPLQTPQAVALVRRQVAGLQAQEQDRHPARQLSLLWDNAHRAAHETRTGSV</sequence>
<gene>
    <name evidence="5" type="ORF">LR394_08610</name>
</gene>
<name>A0A9X1NBB1_9ACTN</name>
<accession>A0A9X1NBB1</accession>
<dbReference type="InterPro" id="IPR045450">
    <property type="entry name" value="VMAP_C"/>
</dbReference>
<feature type="region of interest" description="Disordered" evidence="1">
    <location>
        <begin position="1"/>
        <end position="20"/>
    </location>
</feature>
<dbReference type="Pfam" id="PF20028">
    <property type="entry name" value="VMAP-C"/>
    <property type="match status" value="1"/>
</dbReference>
<evidence type="ECO:0000313" key="5">
    <source>
        <dbReference type="EMBL" id="MCD5310955.1"/>
    </source>
</evidence>
<dbReference type="InterPro" id="IPR045431">
    <property type="entry name" value="EAD2"/>
</dbReference>
<feature type="domain" description="vWA-MoxR associated protein C-terminal" evidence="4">
    <location>
        <begin position="308"/>
        <end position="529"/>
    </location>
</feature>
<comment type="caution">
    <text evidence="5">The sequence shown here is derived from an EMBL/GenBank/DDBJ whole genome shotgun (WGS) entry which is preliminary data.</text>
</comment>
<proteinExistence type="predicted"/>
<evidence type="ECO:0000313" key="6">
    <source>
        <dbReference type="Proteomes" id="UP001138997"/>
    </source>
</evidence>
<organism evidence="5 6">
    <name type="scientific">Kineosporia babensis</name>
    <dbReference type="NCBI Taxonomy" id="499548"/>
    <lineage>
        <taxon>Bacteria</taxon>
        <taxon>Bacillati</taxon>
        <taxon>Actinomycetota</taxon>
        <taxon>Actinomycetes</taxon>
        <taxon>Kineosporiales</taxon>
        <taxon>Kineosporiaceae</taxon>
        <taxon>Kineosporia</taxon>
    </lineage>
</organism>
<dbReference type="Proteomes" id="UP001138997">
    <property type="component" value="Unassembled WGS sequence"/>
</dbReference>
<dbReference type="RefSeq" id="WP_231440131.1">
    <property type="nucleotide sequence ID" value="NZ_JAJOMB010000003.1"/>
</dbReference>
<evidence type="ECO:0000256" key="1">
    <source>
        <dbReference type="SAM" id="MobiDB-lite"/>
    </source>
</evidence>
<feature type="domain" description="vWA-MoxR associated protein middle region 0" evidence="2">
    <location>
        <begin position="173"/>
        <end position="271"/>
    </location>
</feature>
<keyword evidence="6" id="KW-1185">Reference proteome</keyword>
<dbReference type="Pfam" id="PF19916">
    <property type="entry name" value="VMAP-M0"/>
    <property type="match status" value="1"/>
</dbReference>
<dbReference type="AlphaFoldDB" id="A0A9X1NBB1"/>
<evidence type="ECO:0000259" key="2">
    <source>
        <dbReference type="Pfam" id="PF19916"/>
    </source>
</evidence>
<dbReference type="Pfam" id="PF19956">
    <property type="entry name" value="EAD2"/>
    <property type="match status" value="1"/>
</dbReference>
<evidence type="ECO:0000259" key="4">
    <source>
        <dbReference type="Pfam" id="PF20028"/>
    </source>
</evidence>
<reference evidence="5" key="1">
    <citation type="submission" date="2021-11" db="EMBL/GenBank/DDBJ databases">
        <title>Streptomyces corallinus and Kineosporia corallina sp. nov., two new coral-derived marine actinobacteria.</title>
        <authorList>
            <person name="Buangrab K."/>
            <person name="Sutthacheep M."/>
            <person name="Yeemin T."/>
            <person name="Harunari E."/>
            <person name="Igarashi Y."/>
            <person name="Sripreechasak P."/>
            <person name="Kanchanasin P."/>
            <person name="Tanasupawat S."/>
            <person name="Phongsopitanun W."/>
        </authorList>
    </citation>
    <scope>NUCLEOTIDE SEQUENCE</scope>
    <source>
        <strain evidence="5">JCM 31032</strain>
    </source>
</reference>
<evidence type="ECO:0000259" key="3">
    <source>
        <dbReference type="Pfam" id="PF19956"/>
    </source>
</evidence>